<keyword evidence="1" id="KW-0732">Signal</keyword>
<organism evidence="2 3">
    <name type="scientific">Cricetulus griseus</name>
    <name type="common">Chinese hamster</name>
    <name type="synonym">Cricetulus barabensis griseus</name>
    <dbReference type="NCBI Taxonomy" id="10029"/>
    <lineage>
        <taxon>Eukaryota</taxon>
        <taxon>Metazoa</taxon>
        <taxon>Chordata</taxon>
        <taxon>Craniata</taxon>
        <taxon>Vertebrata</taxon>
        <taxon>Euteleostomi</taxon>
        <taxon>Mammalia</taxon>
        <taxon>Eutheria</taxon>
        <taxon>Euarchontoglires</taxon>
        <taxon>Glires</taxon>
        <taxon>Rodentia</taxon>
        <taxon>Myomorpha</taxon>
        <taxon>Muroidea</taxon>
        <taxon>Cricetidae</taxon>
        <taxon>Cricetinae</taxon>
        <taxon>Cricetulus</taxon>
    </lineage>
</organism>
<evidence type="ECO:0000313" key="2">
    <source>
        <dbReference type="EMBL" id="EGV93130.1"/>
    </source>
</evidence>
<dbReference type="EMBL" id="JH000026">
    <property type="protein sequence ID" value="EGV93130.1"/>
    <property type="molecule type" value="Genomic_DNA"/>
</dbReference>
<feature type="signal peptide" evidence="1">
    <location>
        <begin position="1"/>
        <end position="24"/>
    </location>
</feature>
<name>G3GU49_CRIGR</name>
<proteinExistence type="predicted"/>
<dbReference type="InParanoid" id="G3GU49"/>
<feature type="chain" id="PRO_5003443874" evidence="1">
    <location>
        <begin position="25"/>
        <end position="51"/>
    </location>
</feature>
<dbReference type="AlphaFoldDB" id="G3GU49"/>
<sequence length="51" mass="5803">MEAPEQPTPFLLFFSWLLWGEASTVSPQAYMPTDPQVQVASTGEVYWQKVL</sequence>
<gene>
    <name evidence="2" type="ORF">I79_001198</name>
</gene>
<reference evidence="3" key="1">
    <citation type="journal article" date="2011" name="Nat. Biotechnol.">
        <title>The genomic sequence of the Chinese hamster ovary (CHO)-K1 cell line.</title>
        <authorList>
            <person name="Xu X."/>
            <person name="Nagarajan H."/>
            <person name="Lewis N.E."/>
            <person name="Pan S."/>
            <person name="Cai Z."/>
            <person name="Liu X."/>
            <person name="Chen W."/>
            <person name="Xie M."/>
            <person name="Wang W."/>
            <person name="Hammond S."/>
            <person name="Andersen M.R."/>
            <person name="Neff N."/>
            <person name="Passarelli B."/>
            <person name="Koh W."/>
            <person name="Fan H.C."/>
            <person name="Wang J."/>
            <person name="Gui Y."/>
            <person name="Lee K.H."/>
            <person name="Betenbaugh M.J."/>
            <person name="Quake S.R."/>
            <person name="Famili I."/>
            <person name="Palsson B.O."/>
            <person name="Wang J."/>
        </authorList>
    </citation>
    <scope>NUCLEOTIDE SEQUENCE [LARGE SCALE GENOMIC DNA]</scope>
    <source>
        <strain evidence="3">CHO K1 cell line</strain>
    </source>
</reference>
<protein>
    <submittedName>
        <fullName evidence="2">Uncharacterized protein</fullName>
    </submittedName>
</protein>
<evidence type="ECO:0000256" key="1">
    <source>
        <dbReference type="SAM" id="SignalP"/>
    </source>
</evidence>
<accession>G3GU49</accession>
<dbReference type="Proteomes" id="UP000001075">
    <property type="component" value="Unassembled WGS sequence"/>
</dbReference>
<evidence type="ECO:0000313" key="3">
    <source>
        <dbReference type="Proteomes" id="UP000001075"/>
    </source>
</evidence>